<dbReference type="OrthoDB" id="331263at2759"/>
<keyword evidence="4" id="KW-1185">Reference proteome</keyword>
<organism evidence="2">
    <name type="scientific">Capitella teleta</name>
    <name type="common">Polychaete worm</name>
    <dbReference type="NCBI Taxonomy" id="283909"/>
    <lineage>
        <taxon>Eukaryota</taxon>
        <taxon>Metazoa</taxon>
        <taxon>Spiralia</taxon>
        <taxon>Lophotrochozoa</taxon>
        <taxon>Annelida</taxon>
        <taxon>Polychaeta</taxon>
        <taxon>Sedentaria</taxon>
        <taxon>Scolecida</taxon>
        <taxon>Capitellidae</taxon>
        <taxon>Capitella</taxon>
    </lineage>
</organism>
<evidence type="ECO:0008006" key="5">
    <source>
        <dbReference type="Google" id="ProtNLM"/>
    </source>
</evidence>
<protein>
    <recommendedName>
        <fullName evidence="5">GPI transamidase component PIG-T</fullName>
    </recommendedName>
</protein>
<reference evidence="4" key="1">
    <citation type="submission" date="2012-12" db="EMBL/GenBank/DDBJ databases">
        <authorList>
            <person name="Hellsten U."/>
            <person name="Grimwood J."/>
            <person name="Chapman J.A."/>
            <person name="Shapiro H."/>
            <person name="Aerts A."/>
            <person name="Otillar R.P."/>
            <person name="Terry A.Y."/>
            <person name="Boore J.L."/>
            <person name="Simakov O."/>
            <person name="Marletaz F."/>
            <person name="Cho S.-J."/>
            <person name="Edsinger-Gonzales E."/>
            <person name="Havlak P."/>
            <person name="Kuo D.-H."/>
            <person name="Larsson T."/>
            <person name="Lv J."/>
            <person name="Arendt D."/>
            <person name="Savage R."/>
            <person name="Osoegawa K."/>
            <person name="de Jong P."/>
            <person name="Lindberg D.R."/>
            <person name="Seaver E.C."/>
            <person name="Weisblat D.A."/>
            <person name="Putnam N.H."/>
            <person name="Grigoriev I.V."/>
            <person name="Rokhsar D.S."/>
        </authorList>
    </citation>
    <scope>NUCLEOTIDE SEQUENCE</scope>
    <source>
        <strain evidence="4">I ESC-2004</strain>
    </source>
</reference>
<dbReference type="HOGENOM" id="CLU_021459_2_0_1"/>
<dbReference type="GO" id="GO:0016255">
    <property type="term" value="P:attachment of GPI anchor to protein"/>
    <property type="evidence" value="ECO:0007669"/>
    <property type="project" value="InterPro"/>
</dbReference>
<evidence type="ECO:0000313" key="4">
    <source>
        <dbReference type="Proteomes" id="UP000014760"/>
    </source>
</evidence>
<dbReference type="GO" id="GO:0042765">
    <property type="term" value="C:GPI-anchor transamidase complex"/>
    <property type="evidence" value="ECO:0007669"/>
    <property type="project" value="InterPro"/>
</dbReference>
<dbReference type="OMA" id="NHGHYIG"/>
<dbReference type="FunCoup" id="R7TTG4">
    <property type="interactions" value="1286"/>
</dbReference>
<reference evidence="3" key="3">
    <citation type="submission" date="2015-06" db="UniProtKB">
        <authorList>
            <consortium name="EnsemblMetazoa"/>
        </authorList>
    </citation>
    <scope>IDENTIFICATION</scope>
</reference>
<feature type="chain" id="PRO_5008787333" description="GPI transamidase component PIG-T" evidence="1">
    <location>
        <begin position="22"/>
        <end position="554"/>
    </location>
</feature>
<reference evidence="2 4" key="2">
    <citation type="journal article" date="2013" name="Nature">
        <title>Insights into bilaterian evolution from three spiralian genomes.</title>
        <authorList>
            <person name="Simakov O."/>
            <person name="Marletaz F."/>
            <person name="Cho S.J."/>
            <person name="Edsinger-Gonzales E."/>
            <person name="Havlak P."/>
            <person name="Hellsten U."/>
            <person name="Kuo D.H."/>
            <person name="Larsson T."/>
            <person name="Lv J."/>
            <person name="Arendt D."/>
            <person name="Savage R."/>
            <person name="Osoegawa K."/>
            <person name="de Jong P."/>
            <person name="Grimwood J."/>
            <person name="Chapman J.A."/>
            <person name="Shapiro H."/>
            <person name="Aerts A."/>
            <person name="Otillar R.P."/>
            <person name="Terry A.Y."/>
            <person name="Boore J.L."/>
            <person name="Grigoriev I.V."/>
            <person name="Lindberg D.R."/>
            <person name="Seaver E.C."/>
            <person name="Weisblat D.A."/>
            <person name="Putnam N.H."/>
            <person name="Rokhsar D.S."/>
        </authorList>
    </citation>
    <scope>NUCLEOTIDE SEQUENCE</scope>
    <source>
        <strain evidence="2 4">I ESC-2004</strain>
    </source>
</reference>
<dbReference type="InterPro" id="IPR007245">
    <property type="entry name" value="PIG-T"/>
</dbReference>
<dbReference type="Proteomes" id="UP000014760">
    <property type="component" value="Unassembled WGS sequence"/>
</dbReference>
<proteinExistence type="predicted"/>
<name>R7TTG4_CAPTE</name>
<keyword evidence="1" id="KW-0732">Signal</keyword>
<dbReference type="PANTHER" id="PTHR12959:SF11">
    <property type="entry name" value="GPI TRANSAMIDASE COMPONENT PIG-T"/>
    <property type="match status" value="1"/>
</dbReference>
<sequence>MAASIAIRLIFFILLFGCVFAFEDDFHEELLVKPMKNGQVYTSFQFTTTWNVSVEDEKSFEHYHLFSKSLGEVLSHYSVQELHLSLTQGLWHYEKWGYPVHDAPPGAELWVWFRPGTENIDQTWTDLINVLSGMFCASLNFLDHRSVVTPHLAFRPTGVTPSHHQRLFAKNIRYATLPNENVCTENMTPWKKLLPCGARAGLTSLLNAYKVYDTSYHSLGVHFRPICMSDDCSVHGVELVQSLAAVFDPTLTSRSQDWSLKKLFARTMSSSCPVASSSIAMVDLSSNFSSPFTLDPLPSREEIALRGRIKVRYAVYEIRDFARNQRVFNLAAKYKSEMSFSANEPPVVHAQRFQTGYGQAKGGVMSLLYNHHPKENIIVNYLEVIPWFCRVYLHTLKIESFDKTVHDISANGTIRKPMHFHYVPGKDRQRPYHLELLLDLPPNSVTRLSFEFDRALLKWTEYPPDANHGFYIGSAVISTVVRTAKHINDTSESFFLRLHTETLLITLPTPDFSMPYNVICLACTVVAIAFGSIHNLTTRQLIGGISCGENAVLV</sequence>
<dbReference type="EnsemblMetazoa" id="CapteT19388">
    <property type="protein sequence ID" value="CapteP19388"/>
    <property type="gene ID" value="CapteG19388"/>
</dbReference>
<evidence type="ECO:0000313" key="3">
    <source>
        <dbReference type="EnsemblMetazoa" id="CapteP19388"/>
    </source>
</evidence>
<dbReference type="EMBL" id="KB308724">
    <property type="protein sequence ID" value="ELT96892.1"/>
    <property type="molecule type" value="Genomic_DNA"/>
</dbReference>
<evidence type="ECO:0000256" key="1">
    <source>
        <dbReference type="SAM" id="SignalP"/>
    </source>
</evidence>
<dbReference type="Pfam" id="PF04113">
    <property type="entry name" value="Gpi16"/>
    <property type="match status" value="1"/>
</dbReference>
<dbReference type="PANTHER" id="PTHR12959">
    <property type="entry name" value="GPI TRANSAMIDASE COMPONENT PIG-T-RELATED"/>
    <property type="match status" value="1"/>
</dbReference>
<dbReference type="EMBL" id="AMQN01000265">
    <property type="status" value="NOT_ANNOTATED_CDS"/>
    <property type="molecule type" value="Genomic_DNA"/>
</dbReference>
<feature type="signal peptide" evidence="1">
    <location>
        <begin position="1"/>
        <end position="21"/>
    </location>
</feature>
<evidence type="ECO:0000313" key="2">
    <source>
        <dbReference type="EMBL" id="ELT96892.1"/>
    </source>
</evidence>
<gene>
    <name evidence="2" type="ORF">CAPTEDRAFT_19388</name>
</gene>
<accession>R7TTG4</accession>
<dbReference type="STRING" id="283909.R7TTG4"/>
<dbReference type="AlphaFoldDB" id="R7TTG4"/>